<keyword evidence="9" id="KW-1185">Reference proteome</keyword>
<feature type="active site" description="Proton donor" evidence="6">
    <location>
        <position position="117"/>
    </location>
</feature>
<gene>
    <name evidence="6" type="primary">purN</name>
    <name evidence="8" type="ORF">CMUST_04900</name>
</gene>
<feature type="domain" description="Formyl transferase N-terminal" evidence="7">
    <location>
        <begin position="16"/>
        <end position="190"/>
    </location>
</feature>
<dbReference type="KEGG" id="cmv:CMUST_04900"/>
<keyword evidence="2 6" id="KW-0808">Transferase</keyword>
<name>A0A0G3H0I1_9CORY</name>
<comment type="pathway">
    <text evidence="1 6">Purine metabolism; IMP biosynthesis via de novo pathway; N(2)-formyl-N(1)-(5-phospho-D-ribosyl)glycinamide from N(1)-(5-phospho-D-ribosyl)glycinamide (10-formyl THF route): step 1/1.</text>
</comment>
<dbReference type="GO" id="GO:0004644">
    <property type="term" value="F:phosphoribosylglycinamide formyltransferase activity"/>
    <property type="evidence" value="ECO:0007669"/>
    <property type="project" value="UniProtKB-UniRule"/>
</dbReference>
<evidence type="ECO:0000256" key="2">
    <source>
        <dbReference type="ARBA" id="ARBA00022679"/>
    </source>
</evidence>
<dbReference type="RefSeq" id="WP_047261552.1">
    <property type="nucleotide sequence ID" value="NZ_CP011542.1"/>
</dbReference>
<dbReference type="EMBL" id="CP011542">
    <property type="protein sequence ID" value="AKK05318.1"/>
    <property type="molecule type" value="Genomic_DNA"/>
</dbReference>
<dbReference type="Gene3D" id="3.40.50.170">
    <property type="entry name" value="Formyl transferase, N-terminal domain"/>
    <property type="match status" value="1"/>
</dbReference>
<dbReference type="PROSITE" id="PS00373">
    <property type="entry name" value="GART"/>
    <property type="match status" value="1"/>
</dbReference>
<comment type="caution">
    <text evidence="6">Lacks conserved residue(s) required for the propagation of feature annotation.</text>
</comment>
<dbReference type="NCBIfam" id="TIGR00639">
    <property type="entry name" value="PurN"/>
    <property type="match status" value="1"/>
</dbReference>
<dbReference type="Pfam" id="PF00551">
    <property type="entry name" value="Formyl_trans_N"/>
    <property type="match status" value="1"/>
</dbReference>
<dbReference type="InterPro" id="IPR036477">
    <property type="entry name" value="Formyl_transf_N_sf"/>
</dbReference>
<dbReference type="GO" id="GO:0005829">
    <property type="term" value="C:cytosol"/>
    <property type="evidence" value="ECO:0007669"/>
    <property type="project" value="TreeGrafter"/>
</dbReference>
<feature type="site" description="Raises pKa of active site His" evidence="6">
    <location>
        <position position="153"/>
    </location>
</feature>
<keyword evidence="3 6" id="KW-0658">Purine biosynthesis</keyword>
<evidence type="ECO:0000256" key="3">
    <source>
        <dbReference type="ARBA" id="ARBA00022755"/>
    </source>
</evidence>
<dbReference type="PATRIC" id="fig|571915.4.peg.1038"/>
<dbReference type="InterPro" id="IPR001555">
    <property type="entry name" value="GART_AS"/>
</dbReference>
<dbReference type="EC" id="2.1.2.2" evidence="6"/>
<sequence length="210" mass="22278">MTRTHTSTIHDQLLPIVVLVSGSGTLLQSIIDNQGTNYTVVGVVADGQCPALTRAEAAGIPTECVPLAPGADRVEWNQRLADAVEKRKPQLVVSAGFMKILGPDFLAVFSGRIINTHPALLPSFPGAHAVRDALAYGVKVTGSTVHFVDEGVDTGPIIAQEPVIVLPGESEADLHERIKQVERRLIVTVLNSATLGHGGGEQQGEVNFRL</sequence>
<comment type="catalytic activity">
    <reaction evidence="5 6">
        <text>N(1)-(5-phospho-beta-D-ribosyl)glycinamide + (6R)-10-formyltetrahydrofolate = N(2)-formyl-N(1)-(5-phospho-beta-D-ribosyl)glycinamide + (6S)-5,6,7,8-tetrahydrofolate + H(+)</text>
        <dbReference type="Rhea" id="RHEA:15053"/>
        <dbReference type="ChEBI" id="CHEBI:15378"/>
        <dbReference type="ChEBI" id="CHEBI:57453"/>
        <dbReference type="ChEBI" id="CHEBI:143788"/>
        <dbReference type="ChEBI" id="CHEBI:147286"/>
        <dbReference type="ChEBI" id="CHEBI:195366"/>
        <dbReference type="EC" id="2.1.2.2"/>
    </reaction>
</comment>
<dbReference type="UniPathway" id="UPA00074">
    <property type="reaction ID" value="UER00126"/>
</dbReference>
<dbReference type="AlphaFoldDB" id="A0A0G3H0I1"/>
<dbReference type="Proteomes" id="UP000035199">
    <property type="component" value="Chromosome"/>
</dbReference>
<dbReference type="GO" id="GO:0006189">
    <property type="term" value="P:'de novo' IMP biosynthetic process"/>
    <property type="evidence" value="ECO:0007669"/>
    <property type="project" value="UniProtKB-UniRule"/>
</dbReference>
<organism evidence="8 9">
    <name type="scientific">Corynebacterium mustelae</name>
    <dbReference type="NCBI Taxonomy" id="571915"/>
    <lineage>
        <taxon>Bacteria</taxon>
        <taxon>Bacillati</taxon>
        <taxon>Actinomycetota</taxon>
        <taxon>Actinomycetes</taxon>
        <taxon>Mycobacteriales</taxon>
        <taxon>Corynebacteriaceae</taxon>
        <taxon>Corynebacterium</taxon>
    </lineage>
</organism>
<evidence type="ECO:0000256" key="6">
    <source>
        <dbReference type="HAMAP-Rule" id="MF_01930"/>
    </source>
</evidence>
<dbReference type="PANTHER" id="PTHR43369">
    <property type="entry name" value="PHOSPHORIBOSYLGLYCINAMIDE FORMYLTRANSFERASE"/>
    <property type="match status" value="1"/>
</dbReference>
<evidence type="ECO:0000256" key="5">
    <source>
        <dbReference type="ARBA" id="ARBA00047664"/>
    </source>
</evidence>
<evidence type="ECO:0000256" key="4">
    <source>
        <dbReference type="ARBA" id="ARBA00038440"/>
    </source>
</evidence>
<comment type="similarity">
    <text evidence="4 6">Belongs to the GART family.</text>
</comment>
<accession>A0A0G3H0I1</accession>
<evidence type="ECO:0000313" key="9">
    <source>
        <dbReference type="Proteomes" id="UP000035199"/>
    </source>
</evidence>
<protein>
    <recommendedName>
        <fullName evidence="6">Phosphoribosylglycinamide formyltransferase</fullName>
        <ecNumber evidence="6">2.1.2.2</ecNumber>
    </recommendedName>
    <alternativeName>
        <fullName evidence="6">5'-phosphoribosylglycinamide transformylase</fullName>
    </alternativeName>
    <alternativeName>
        <fullName evidence="6">GAR transformylase</fullName>
        <shortName evidence="6">GART</shortName>
    </alternativeName>
</protein>
<dbReference type="CDD" id="cd08645">
    <property type="entry name" value="FMT_core_GART"/>
    <property type="match status" value="1"/>
</dbReference>
<evidence type="ECO:0000256" key="1">
    <source>
        <dbReference type="ARBA" id="ARBA00005054"/>
    </source>
</evidence>
<dbReference type="PANTHER" id="PTHR43369:SF2">
    <property type="entry name" value="PHOSPHORIBOSYLGLYCINAMIDE FORMYLTRANSFERASE"/>
    <property type="match status" value="1"/>
</dbReference>
<feature type="binding site" evidence="6">
    <location>
        <position position="115"/>
    </location>
    <ligand>
        <name>(6R)-10-formyltetrahydrofolate</name>
        <dbReference type="ChEBI" id="CHEBI:195366"/>
    </ligand>
</feature>
<dbReference type="HAMAP" id="MF_01930">
    <property type="entry name" value="PurN"/>
    <property type="match status" value="1"/>
</dbReference>
<feature type="binding site" evidence="6">
    <location>
        <position position="73"/>
    </location>
    <ligand>
        <name>(6R)-10-formyltetrahydrofolate</name>
        <dbReference type="ChEBI" id="CHEBI:195366"/>
    </ligand>
</feature>
<dbReference type="SUPFAM" id="SSF53328">
    <property type="entry name" value="Formyltransferase"/>
    <property type="match status" value="1"/>
</dbReference>
<comment type="function">
    <text evidence="6">Catalyzes the transfer of a formyl group from 10-formyltetrahydrofolate to 5-phospho-ribosyl-glycinamide (GAR), producing 5-phospho-ribosyl-N-formylglycinamide (FGAR) and tetrahydrofolate.</text>
</comment>
<reference evidence="8 9" key="1">
    <citation type="journal article" date="2015" name="Genome Announc.">
        <title>Complete Genome Sequence of the Type Strain Corynebacterium mustelae DSM 45274, Isolated from Various Tissues of a Male Ferret with Lethal Sepsis.</title>
        <authorList>
            <person name="Ruckert C."/>
            <person name="Eimer J."/>
            <person name="Winkler A."/>
            <person name="Tauch A."/>
        </authorList>
    </citation>
    <scope>NUCLEOTIDE SEQUENCE [LARGE SCALE GENOMIC DNA]</scope>
    <source>
        <strain evidence="8 9">DSM 45274</strain>
    </source>
</reference>
<reference evidence="9" key="2">
    <citation type="submission" date="2015-05" db="EMBL/GenBank/DDBJ databases">
        <title>Complete genome sequence of Corynebacterium mustelae DSM 45274, isolated from various tissues of a male ferret with lethal sepsis.</title>
        <authorList>
            <person name="Ruckert C."/>
            <person name="Albersmeier A."/>
            <person name="Winkler A."/>
            <person name="Tauch A."/>
        </authorList>
    </citation>
    <scope>NUCLEOTIDE SEQUENCE [LARGE SCALE GENOMIC DNA]</scope>
    <source>
        <strain evidence="9">DSM 45274</strain>
    </source>
</reference>
<feature type="binding site" evidence="6">
    <location>
        <begin position="98"/>
        <end position="101"/>
    </location>
    <ligand>
        <name>(6R)-10-formyltetrahydrofolate</name>
        <dbReference type="ChEBI" id="CHEBI:195366"/>
    </ligand>
</feature>
<evidence type="ECO:0000313" key="8">
    <source>
        <dbReference type="EMBL" id="AKK05318.1"/>
    </source>
</evidence>
<proteinExistence type="inferred from homology"/>
<dbReference type="InterPro" id="IPR004607">
    <property type="entry name" value="GART"/>
</dbReference>
<dbReference type="STRING" id="571915.CMUST_04900"/>
<evidence type="ECO:0000259" key="7">
    <source>
        <dbReference type="Pfam" id="PF00551"/>
    </source>
</evidence>
<dbReference type="InterPro" id="IPR002376">
    <property type="entry name" value="Formyl_transf_N"/>
</dbReference>